<keyword evidence="2" id="KW-1185">Reference proteome</keyword>
<reference evidence="1" key="1">
    <citation type="submission" date="2020-10" db="EMBL/GenBank/DDBJ databases">
        <authorList>
            <person name="Castelo-Branco R."/>
            <person name="Eusebio N."/>
            <person name="Adriana R."/>
            <person name="Vieira A."/>
            <person name="Brugerolle De Fraissinette N."/>
            <person name="Rezende De Castro R."/>
            <person name="Schneider M.P."/>
            <person name="Vasconcelos V."/>
            <person name="Leao P.N."/>
        </authorList>
    </citation>
    <scope>NUCLEOTIDE SEQUENCE</scope>
    <source>
        <strain evidence="1">LEGE 04289</strain>
    </source>
</reference>
<organism evidence="1 2">
    <name type="scientific">Dolichospermum flos-aquae LEGE 04289</name>
    <dbReference type="NCBI Taxonomy" id="1828708"/>
    <lineage>
        <taxon>Bacteria</taxon>
        <taxon>Bacillati</taxon>
        <taxon>Cyanobacteriota</taxon>
        <taxon>Cyanophyceae</taxon>
        <taxon>Nostocales</taxon>
        <taxon>Aphanizomenonaceae</taxon>
        <taxon>Dolichospermum</taxon>
    </lineage>
</organism>
<proteinExistence type="predicted"/>
<dbReference type="EMBL" id="JADEWF010000036">
    <property type="protein sequence ID" value="MBE9219504.1"/>
    <property type="molecule type" value="Genomic_DNA"/>
</dbReference>
<feature type="non-terminal residue" evidence="1">
    <location>
        <position position="1"/>
    </location>
</feature>
<keyword evidence="1" id="KW-0808">Transferase</keyword>
<sequence length="534" mass="63081">LEGEKNIQPLDDDYIKFIRFAQYQIENNAQNAGIIGFITNHSYLNGLIHRGMREELLKYFDRLYIMDLHGNSLLKETTPEGNIDQNVFDIQQGVAILIAVREKDKPDYGSTAYKSRDGVKEMAKVLYYDLWGRREDKYKFLESASLDNVNWIEVKPTEPNYFFAPKDFDLATEYNQGCLISDIFIINSSGFTTHRDNFAIDFDRDVIKKRIRDLMSEDLSNDYLQELYGIHDSRDWNLAEARKQVRKNLNWENDLISCLYRPFDKRFCYLSTVAMDFPRPPLKQHLIQDNLSLLCNRQLSIMGWRHIFVTNSVPEICSISSASRERTYVFPLYTYPNTENKQTNLFLEKTPNLSPKFLEAIKEKLGKIPPPEQIFYYAYAIFHSPTYRTRYAEFLKIDFPRLPLTSNQNLFDSLAIKGEELVNLHLMKSHTLNNFMTTYQQIGDNQITEVTYHSELQRVYINKQNYFTNIPQHIWEFKIGGYQVLDKWLKDRKNAKRELSTQEINHYQKIVISLTETFRIMQEIDQIIPYFPLK</sequence>
<evidence type="ECO:0000313" key="2">
    <source>
        <dbReference type="Proteomes" id="UP000597867"/>
    </source>
</evidence>
<dbReference type="Proteomes" id="UP000597867">
    <property type="component" value="Unassembled WGS sequence"/>
</dbReference>
<protein>
    <submittedName>
        <fullName evidence="1">N-6 DNA methylase</fullName>
    </submittedName>
</protein>
<gene>
    <name evidence="1" type="ORF">IQ222_12025</name>
</gene>
<comment type="caution">
    <text evidence="1">The sequence shown here is derived from an EMBL/GenBank/DDBJ whole genome shotgun (WGS) entry which is preliminary data.</text>
</comment>
<name>A0ACC5Q336_DOLFA</name>
<keyword evidence="1" id="KW-0489">Methyltransferase</keyword>
<evidence type="ECO:0000313" key="1">
    <source>
        <dbReference type="EMBL" id="MBE9219504.1"/>
    </source>
</evidence>
<accession>A0ACC5Q336</accession>